<proteinExistence type="predicted"/>
<reference evidence="2 3" key="1">
    <citation type="submission" date="2018-10" db="EMBL/GenBank/DDBJ databases">
        <title>Genomic Encyclopedia of Archaeal and Bacterial Type Strains, Phase II (KMG-II): from individual species to whole genera.</title>
        <authorList>
            <person name="Goeker M."/>
        </authorList>
    </citation>
    <scope>NUCLEOTIDE SEQUENCE [LARGE SCALE GENOMIC DNA]</scope>
    <source>
        <strain evidence="2 3">DSM 14954</strain>
    </source>
</reference>
<dbReference type="Pfam" id="PF13349">
    <property type="entry name" value="DUF4097"/>
    <property type="match status" value="1"/>
</dbReference>
<keyword evidence="3" id="KW-1185">Reference proteome</keyword>
<gene>
    <name evidence="2" type="ORF">C8N24_0817</name>
</gene>
<accession>A0A660LE17</accession>
<evidence type="ECO:0000259" key="1">
    <source>
        <dbReference type="Pfam" id="PF13349"/>
    </source>
</evidence>
<sequence length="236" mass="24448">MLSPWGRVVAVSALLVVGGALALFVASVASTKATQPSFEVVGTVEALTFDVADSDVLVVGGGRRDAVEVQRTERFAFGHEPRIEKRAEGASFGLRARCPVSLLGPCRVSFRVVVPDNVALDIRTTGGNVSLRGYRGSAKVTTGDGRIAIAGYCGNSLDARAGRGTIAVQAACAPPRMSLRTGSGAIRAIMPPGRYDLDAESTSGDEAVRGVTAQPDAPYSVQVLSGSGDVWVEGRS</sequence>
<evidence type="ECO:0000313" key="2">
    <source>
        <dbReference type="EMBL" id="RKQ91001.1"/>
    </source>
</evidence>
<feature type="domain" description="DUF4097" evidence="1">
    <location>
        <begin position="120"/>
        <end position="208"/>
    </location>
</feature>
<dbReference type="InterPro" id="IPR025164">
    <property type="entry name" value="Toastrack_DUF4097"/>
</dbReference>
<dbReference type="EMBL" id="RBIL01000001">
    <property type="protein sequence ID" value="RKQ91001.1"/>
    <property type="molecule type" value="Genomic_DNA"/>
</dbReference>
<evidence type="ECO:0000313" key="3">
    <source>
        <dbReference type="Proteomes" id="UP000278962"/>
    </source>
</evidence>
<comment type="caution">
    <text evidence="2">The sequence shown here is derived from an EMBL/GenBank/DDBJ whole genome shotgun (WGS) entry which is preliminary data.</text>
</comment>
<dbReference type="Proteomes" id="UP000278962">
    <property type="component" value="Unassembled WGS sequence"/>
</dbReference>
<dbReference type="AlphaFoldDB" id="A0A660LE17"/>
<protein>
    <recommendedName>
        <fullName evidence="1">DUF4097 domain-containing protein</fullName>
    </recommendedName>
</protein>
<name>A0A660LE17_9ACTN</name>
<organism evidence="2 3">
    <name type="scientific">Solirubrobacter pauli</name>
    <dbReference type="NCBI Taxonomy" id="166793"/>
    <lineage>
        <taxon>Bacteria</taxon>
        <taxon>Bacillati</taxon>
        <taxon>Actinomycetota</taxon>
        <taxon>Thermoleophilia</taxon>
        <taxon>Solirubrobacterales</taxon>
        <taxon>Solirubrobacteraceae</taxon>
        <taxon>Solirubrobacter</taxon>
    </lineage>
</organism>